<evidence type="ECO:0000256" key="4">
    <source>
        <dbReference type="ARBA" id="ARBA00022670"/>
    </source>
</evidence>
<keyword evidence="3 12" id="KW-1003">Cell membrane</keyword>
<keyword evidence="7 12" id="KW-0378">Hydrolase</keyword>
<comment type="similarity">
    <text evidence="2 12">Belongs to the peptidase M48B family.</text>
</comment>
<feature type="transmembrane region" description="Helical" evidence="12">
    <location>
        <begin position="131"/>
        <end position="151"/>
    </location>
</feature>
<evidence type="ECO:0000256" key="5">
    <source>
        <dbReference type="ARBA" id="ARBA00022692"/>
    </source>
</evidence>
<proteinExistence type="inferred from homology"/>
<comment type="cofactor">
    <cofactor evidence="12">
        <name>Zn(2+)</name>
        <dbReference type="ChEBI" id="CHEBI:29105"/>
    </cofactor>
    <text evidence="12">Binds 1 zinc ion per subunit.</text>
</comment>
<keyword evidence="14" id="KW-0346">Stress response</keyword>
<dbReference type="GO" id="GO:0008270">
    <property type="term" value="F:zinc ion binding"/>
    <property type="evidence" value="ECO:0007669"/>
    <property type="project" value="UniProtKB-UniRule"/>
</dbReference>
<dbReference type="GO" id="GO:0004222">
    <property type="term" value="F:metalloendopeptidase activity"/>
    <property type="evidence" value="ECO:0007669"/>
    <property type="project" value="UniProtKB-UniRule"/>
</dbReference>
<evidence type="ECO:0000256" key="12">
    <source>
        <dbReference type="HAMAP-Rule" id="MF_00188"/>
    </source>
</evidence>
<dbReference type="InterPro" id="IPR050083">
    <property type="entry name" value="HtpX_protease"/>
</dbReference>
<dbReference type="GO" id="GO:0005886">
    <property type="term" value="C:plasma membrane"/>
    <property type="evidence" value="ECO:0007669"/>
    <property type="project" value="UniProtKB-SubCell"/>
</dbReference>
<keyword evidence="6 12" id="KW-0479">Metal-binding</keyword>
<feature type="transmembrane region" description="Helical" evidence="12">
    <location>
        <begin position="6"/>
        <end position="38"/>
    </location>
</feature>
<keyword evidence="15" id="KW-1185">Reference proteome</keyword>
<feature type="binding site" evidence="12">
    <location>
        <position position="190"/>
    </location>
    <ligand>
        <name>Zn(2+)</name>
        <dbReference type="ChEBI" id="CHEBI:29105"/>
        <note>catalytic</note>
    </ligand>
</feature>
<comment type="subcellular location">
    <subcellularLocation>
        <location evidence="1 12">Cell membrane</location>
        <topology evidence="1 12">Multi-pass membrane protein</topology>
    </subcellularLocation>
</comment>
<dbReference type="GO" id="GO:0006508">
    <property type="term" value="P:proteolysis"/>
    <property type="evidence" value="ECO:0007669"/>
    <property type="project" value="UniProtKB-KW"/>
</dbReference>
<sequence>MVSLTILFVVIGGAVGGGRGASTAFLVAAAMNFFSYWFSDKMILKRYAASEVGPDDQSRLYRIVAESARKAGLPMPKVFIIPEQSPNAFATGRNPEHAAVAATEGILDLLDDDELSAVMAHELAHVKHRDILTGTIAATFAGAIAMLGQFARSGVGSQNRRGNSLGTILILIGAPLGAMLIRMAVSRVREYAADEGGAEISGKPLALASALEKLQRGVQTVPLTRGNPAHSHMFIINPFFGGLQRLFSTHPPAEERVRRLRLLADKYTSRP</sequence>
<dbReference type="InterPro" id="IPR022919">
    <property type="entry name" value="Pept_M48_protease_HtpX"/>
</dbReference>
<feature type="domain" description="Peptidase M48" evidence="13">
    <location>
        <begin position="56"/>
        <end position="261"/>
    </location>
</feature>
<dbReference type="InterPro" id="IPR001915">
    <property type="entry name" value="Peptidase_M48"/>
</dbReference>
<comment type="caution">
    <text evidence="14">The sequence shown here is derived from an EMBL/GenBank/DDBJ whole genome shotgun (WGS) entry which is preliminary data.</text>
</comment>
<reference evidence="14 15" key="1">
    <citation type="submission" date="2020-08" db="EMBL/GenBank/DDBJ databases">
        <title>Genomic Encyclopedia of Type Strains, Phase IV (KMG-IV): sequencing the most valuable type-strain genomes for metagenomic binning, comparative biology and taxonomic classification.</title>
        <authorList>
            <person name="Goeker M."/>
        </authorList>
    </citation>
    <scope>NUCLEOTIDE SEQUENCE [LARGE SCALE GENOMIC DNA]</scope>
    <source>
        <strain evidence="14 15">DSM 28570</strain>
    </source>
</reference>
<dbReference type="CDD" id="cd07336">
    <property type="entry name" value="M48B_HtpX_like"/>
    <property type="match status" value="1"/>
</dbReference>
<dbReference type="Pfam" id="PF01435">
    <property type="entry name" value="Peptidase_M48"/>
    <property type="match status" value="1"/>
</dbReference>
<evidence type="ECO:0000259" key="13">
    <source>
        <dbReference type="Pfam" id="PF01435"/>
    </source>
</evidence>
<feature type="active site" evidence="12">
    <location>
        <position position="122"/>
    </location>
</feature>
<evidence type="ECO:0000256" key="7">
    <source>
        <dbReference type="ARBA" id="ARBA00022801"/>
    </source>
</evidence>
<protein>
    <recommendedName>
        <fullName evidence="12">Protease HtpX homolog</fullName>
        <ecNumber evidence="12">3.4.24.-</ecNumber>
    </recommendedName>
</protein>
<keyword evidence="9 12" id="KW-1133">Transmembrane helix</keyword>
<evidence type="ECO:0000256" key="2">
    <source>
        <dbReference type="ARBA" id="ARBA00009779"/>
    </source>
</evidence>
<evidence type="ECO:0000256" key="8">
    <source>
        <dbReference type="ARBA" id="ARBA00022833"/>
    </source>
</evidence>
<evidence type="ECO:0000256" key="1">
    <source>
        <dbReference type="ARBA" id="ARBA00004651"/>
    </source>
</evidence>
<dbReference type="EC" id="3.4.24.-" evidence="12"/>
<dbReference type="Proteomes" id="UP000539642">
    <property type="component" value="Unassembled WGS sequence"/>
</dbReference>
<feature type="transmembrane region" description="Helical" evidence="12">
    <location>
        <begin position="163"/>
        <end position="181"/>
    </location>
</feature>
<dbReference type="AlphaFoldDB" id="A0A840ULU7"/>
<evidence type="ECO:0000256" key="10">
    <source>
        <dbReference type="ARBA" id="ARBA00023049"/>
    </source>
</evidence>
<organism evidence="14 15">
    <name type="scientific">Desulfoprunum benzoelyticum</name>
    <dbReference type="NCBI Taxonomy" id="1506996"/>
    <lineage>
        <taxon>Bacteria</taxon>
        <taxon>Pseudomonadati</taxon>
        <taxon>Thermodesulfobacteriota</taxon>
        <taxon>Desulfobulbia</taxon>
        <taxon>Desulfobulbales</taxon>
        <taxon>Desulfobulbaceae</taxon>
        <taxon>Desulfoprunum</taxon>
    </lineage>
</organism>
<dbReference type="EMBL" id="JACHEO010000003">
    <property type="protein sequence ID" value="MBB5347277.1"/>
    <property type="molecule type" value="Genomic_DNA"/>
</dbReference>
<keyword evidence="11 12" id="KW-0472">Membrane</keyword>
<keyword evidence="10 12" id="KW-0482">Metalloprotease</keyword>
<evidence type="ECO:0000313" key="15">
    <source>
        <dbReference type="Proteomes" id="UP000539642"/>
    </source>
</evidence>
<evidence type="ECO:0000256" key="11">
    <source>
        <dbReference type="ARBA" id="ARBA00023136"/>
    </source>
</evidence>
<dbReference type="PANTHER" id="PTHR43221:SF1">
    <property type="entry name" value="PROTEASE HTPX"/>
    <property type="match status" value="1"/>
</dbReference>
<dbReference type="Gene3D" id="3.30.2010.10">
    <property type="entry name" value="Metalloproteases ('zincins'), catalytic domain"/>
    <property type="match status" value="1"/>
</dbReference>
<evidence type="ECO:0000256" key="6">
    <source>
        <dbReference type="ARBA" id="ARBA00022723"/>
    </source>
</evidence>
<dbReference type="HAMAP" id="MF_00188">
    <property type="entry name" value="Pept_M48_protease_HtpX"/>
    <property type="match status" value="1"/>
</dbReference>
<evidence type="ECO:0000256" key="9">
    <source>
        <dbReference type="ARBA" id="ARBA00022989"/>
    </source>
</evidence>
<evidence type="ECO:0000313" key="14">
    <source>
        <dbReference type="EMBL" id="MBB5347277.1"/>
    </source>
</evidence>
<gene>
    <name evidence="12" type="primary">htpX</name>
    <name evidence="14" type="ORF">HNQ81_000990</name>
</gene>
<accession>A0A840ULU7</accession>
<keyword evidence="5 12" id="KW-0812">Transmembrane</keyword>
<feature type="binding site" evidence="12">
    <location>
        <position position="121"/>
    </location>
    <ligand>
        <name>Zn(2+)</name>
        <dbReference type="ChEBI" id="CHEBI:29105"/>
        <note>catalytic</note>
    </ligand>
</feature>
<feature type="binding site" evidence="12">
    <location>
        <position position="125"/>
    </location>
    <ligand>
        <name>Zn(2+)</name>
        <dbReference type="ChEBI" id="CHEBI:29105"/>
        <note>catalytic</note>
    </ligand>
</feature>
<keyword evidence="8 12" id="KW-0862">Zinc</keyword>
<name>A0A840ULU7_9BACT</name>
<dbReference type="PANTHER" id="PTHR43221">
    <property type="entry name" value="PROTEASE HTPX"/>
    <property type="match status" value="1"/>
</dbReference>
<evidence type="ECO:0000256" key="3">
    <source>
        <dbReference type="ARBA" id="ARBA00022475"/>
    </source>
</evidence>
<keyword evidence="4 12" id="KW-0645">Protease</keyword>